<dbReference type="Pfam" id="PF18953">
    <property type="entry name" value="SAP_new25"/>
    <property type="match status" value="1"/>
</dbReference>
<organism evidence="2 3">
    <name type="scientific">Xenorhabdus mauleonii</name>
    <dbReference type="NCBI Taxonomy" id="351675"/>
    <lineage>
        <taxon>Bacteria</taxon>
        <taxon>Pseudomonadati</taxon>
        <taxon>Pseudomonadota</taxon>
        <taxon>Gammaproteobacteria</taxon>
        <taxon>Enterobacterales</taxon>
        <taxon>Morganellaceae</taxon>
        <taxon>Xenorhabdus</taxon>
    </lineage>
</organism>
<dbReference type="AlphaFoldDB" id="A0A1I3VBW8"/>
<gene>
    <name evidence="2" type="ORF">SAMN05421680_12014</name>
    <name evidence="1" type="ORF">Xmau_03150</name>
</gene>
<sequence length="148" mass="16505">MSQEEFDGSYFYAKELQAFAKTLGITVGNLKKNELELHIKAHLFGYSGELPVAVPNRKNSAARDLLTLDTLVVNYISDKKTKSFLLAAVEQQFGALADKSGQWYWLNHWRKQCIGEGKTITYGDLVAHLASLKKKARTAAADPISQNE</sequence>
<name>A0A1I3VBW8_9GAMM</name>
<dbReference type="Proteomes" id="UP000198919">
    <property type="component" value="Unassembled WGS sequence"/>
</dbReference>
<reference evidence="3" key="2">
    <citation type="submission" date="2016-10" db="EMBL/GenBank/DDBJ databases">
        <authorList>
            <person name="Varghese N."/>
            <person name="Submissions S."/>
        </authorList>
    </citation>
    <scope>NUCLEOTIDE SEQUENCE [LARGE SCALE GENOMIC DNA]</scope>
    <source>
        <strain evidence="3">DSM 17908</strain>
    </source>
</reference>
<evidence type="ECO:0000313" key="4">
    <source>
        <dbReference type="Proteomes" id="UP000224607"/>
    </source>
</evidence>
<dbReference type="Proteomes" id="UP000224607">
    <property type="component" value="Unassembled WGS sequence"/>
</dbReference>
<keyword evidence="4" id="KW-1185">Reference proteome</keyword>
<evidence type="ECO:0000313" key="1">
    <source>
        <dbReference type="EMBL" id="PHM38983.1"/>
    </source>
</evidence>
<dbReference type="RefSeq" id="WP_244590675.1">
    <property type="nucleotide sequence ID" value="NZ_CAWNQB010000005.1"/>
</dbReference>
<evidence type="ECO:0000313" key="2">
    <source>
        <dbReference type="EMBL" id="SFJ92513.1"/>
    </source>
</evidence>
<reference evidence="1 4" key="3">
    <citation type="journal article" date="2017" name="Nat. Microbiol.">
        <title>Natural product diversity associated with the nematode symbionts Photorhabdus and Xenorhabdus.</title>
        <authorList>
            <person name="Tobias N.J."/>
            <person name="Wolff H."/>
            <person name="Djahanschiri B."/>
            <person name="Grundmann F."/>
            <person name="Kronenwerth M."/>
            <person name="Shi Y.M."/>
            <person name="Simonyi S."/>
            <person name="Grun P."/>
            <person name="Shapiro-Ilan D."/>
            <person name="Pidot S.J."/>
            <person name="Stinear T.P."/>
            <person name="Ebersberger I."/>
            <person name="Bode H.B."/>
        </authorList>
    </citation>
    <scope>NUCLEOTIDE SEQUENCE [LARGE SCALE GENOMIC DNA]</scope>
    <source>
        <strain evidence="1 4">DSM 17908</strain>
    </source>
</reference>
<accession>A0A1I3VBW8</accession>
<proteinExistence type="predicted"/>
<evidence type="ECO:0000313" key="3">
    <source>
        <dbReference type="Proteomes" id="UP000198919"/>
    </source>
</evidence>
<reference evidence="2" key="1">
    <citation type="submission" date="2016-10" db="EMBL/GenBank/DDBJ databases">
        <authorList>
            <person name="de Groot N.N."/>
        </authorList>
    </citation>
    <scope>NUCLEOTIDE SEQUENCE [LARGE SCALE GENOMIC DNA]</scope>
    <source>
        <strain evidence="2">DSM 17908</strain>
    </source>
</reference>
<protein>
    <submittedName>
        <fullName evidence="2">Uncharacterized protein</fullName>
    </submittedName>
</protein>
<dbReference type="EMBL" id="NITY01000013">
    <property type="protein sequence ID" value="PHM38983.1"/>
    <property type="molecule type" value="Genomic_DNA"/>
</dbReference>
<dbReference type="EMBL" id="FORG01000020">
    <property type="protein sequence ID" value="SFJ92513.1"/>
    <property type="molecule type" value="Genomic_DNA"/>
</dbReference>